<dbReference type="GO" id="GO:0004620">
    <property type="term" value="F:phospholipase activity"/>
    <property type="evidence" value="ECO:0007669"/>
    <property type="project" value="TreeGrafter"/>
</dbReference>
<protein>
    <submittedName>
        <fullName evidence="5">Patatin</fullName>
    </submittedName>
</protein>
<dbReference type="GO" id="GO:0016042">
    <property type="term" value="P:lipid catabolic process"/>
    <property type="evidence" value="ECO:0007669"/>
    <property type="project" value="UniProtKB-UniRule"/>
</dbReference>
<reference evidence="5" key="2">
    <citation type="journal article" date="2021" name="Microorganisms">
        <title>Bacterial Dimethylsulfoniopropionate Biosynthesis in the East China Sea.</title>
        <authorList>
            <person name="Liu J."/>
            <person name="Zhang Y."/>
            <person name="Liu J."/>
            <person name="Zhong H."/>
            <person name="Williams B.T."/>
            <person name="Zheng Y."/>
            <person name="Curson A.R.J."/>
            <person name="Sun C."/>
            <person name="Sun H."/>
            <person name="Song D."/>
            <person name="Wagner Mackenzie B."/>
            <person name="Bermejo Martinez A."/>
            <person name="Todd J.D."/>
            <person name="Zhang X.H."/>
        </authorList>
    </citation>
    <scope>NUCLEOTIDE SEQUENCE</scope>
    <source>
        <strain evidence="5">AESS21</strain>
    </source>
</reference>
<dbReference type="AlphaFoldDB" id="A0A944CGJ1"/>
<evidence type="ECO:0000256" key="2">
    <source>
        <dbReference type="ARBA" id="ARBA00023098"/>
    </source>
</evidence>
<comment type="caution">
    <text evidence="5">The sequence shown here is derived from an EMBL/GenBank/DDBJ whole genome shotgun (WGS) entry which is preliminary data.</text>
</comment>
<feature type="active site" description="Nucleophile" evidence="3">
    <location>
        <position position="52"/>
    </location>
</feature>
<dbReference type="Gene3D" id="3.40.1090.10">
    <property type="entry name" value="Cytosolic phospholipase A2 catalytic domain"/>
    <property type="match status" value="1"/>
</dbReference>
<sequence length="347" mass="37700">MAREKYFILSIDGGGVRGLIPIRILESLESRMAHKGVQLAMHQCFDLICGTSTGGLIAAGLSAPKPGGAKGEAAATLGVLREFYERDARDIFTHSLGKRLGRFVTNPLGLFDESYDARPLESILKERFGWTSMASALTNLVLTAYDIEKRKAVFMTNGRQHDGSKPDDYYLWQAVRATTAAPSFFEPAKVENLTRGGEDVLIDGAVFMNDPAIAAYIEARKMGWAAEDITLISLGTGHAPERSFNYREASGWGALGWMLPSNGVPILSIFTDGQSQTASYQADCLFTDLGETRYIRIDGDIPAEAEAMDNARPGNILQLNGAADRIIRDETLVLDEIADLLISAKAG</sequence>
<dbReference type="InterPro" id="IPR016035">
    <property type="entry name" value="Acyl_Trfase/lysoPLipase"/>
</dbReference>
<proteinExistence type="inferred from homology"/>
<dbReference type="InterPro" id="IPR002641">
    <property type="entry name" value="PNPLA_dom"/>
</dbReference>
<dbReference type="PANTHER" id="PTHR32176">
    <property type="entry name" value="XYLOSE ISOMERASE"/>
    <property type="match status" value="1"/>
</dbReference>
<gene>
    <name evidence="5" type="ORF">DYI23_19595</name>
</gene>
<evidence type="ECO:0000313" key="5">
    <source>
        <dbReference type="EMBL" id="MBS8262438.1"/>
    </source>
</evidence>
<feature type="short sequence motif" description="DGA/G" evidence="3">
    <location>
        <begin position="203"/>
        <end position="205"/>
    </location>
</feature>
<evidence type="ECO:0000256" key="3">
    <source>
        <dbReference type="PROSITE-ProRule" id="PRU01161"/>
    </source>
</evidence>
<dbReference type="EMBL" id="QTKU01000005">
    <property type="protein sequence ID" value="MBS8262438.1"/>
    <property type="molecule type" value="Genomic_DNA"/>
</dbReference>
<feature type="short sequence motif" description="GXSXG" evidence="3">
    <location>
        <begin position="50"/>
        <end position="54"/>
    </location>
</feature>
<dbReference type="Proteomes" id="UP000705379">
    <property type="component" value="Unassembled WGS sequence"/>
</dbReference>
<keyword evidence="3" id="KW-0442">Lipid degradation</keyword>
<evidence type="ECO:0000256" key="1">
    <source>
        <dbReference type="ARBA" id="ARBA00010240"/>
    </source>
</evidence>
<accession>A0A944CGJ1</accession>
<evidence type="ECO:0000313" key="6">
    <source>
        <dbReference type="Proteomes" id="UP000705379"/>
    </source>
</evidence>
<dbReference type="Pfam" id="PF01734">
    <property type="entry name" value="Patatin"/>
    <property type="match status" value="1"/>
</dbReference>
<dbReference type="PANTHER" id="PTHR32176:SF92">
    <property type="entry name" value="XYLOSE ISOMERASE"/>
    <property type="match status" value="1"/>
</dbReference>
<name>A0A944CGJ1_9HYPH</name>
<dbReference type="GO" id="GO:0047372">
    <property type="term" value="F:monoacylglycerol lipase activity"/>
    <property type="evidence" value="ECO:0007669"/>
    <property type="project" value="TreeGrafter"/>
</dbReference>
<dbReference type="RefSeq" id="WP_213217756.1">
    <property type="nucleotide sequence ID" value="NZ_QTKU01000005.1"/>
</dbReference>
<organism evidence="5 6">
    <name type="scientific">Roseibium polysiphoniae</name>
    <dbReference type="NCBI Taxonomy" id="2571221"/>
    <lineage>
        <taxon>Bacteria</taxon>
        <taxon>Pseudomonadati</taxon>
        <taxon>Pseudomonadota</taxon>
        <taxon>Alphaproteobacteria</taxon>
        <taxon>Hyphomicrobiales</taxon>
        <taxon>Stappiaceae</taxon>
        <taxon>Roseibium</taxon>
    </lineage>
</organism>
<dbReference type="PROSITE" id="PS51635">
    <property type="entry name" value="PNPLA"/>
    <property type="match status" value="1"/>
</dbReference>
<feature type="active site" description="Proton acceptor" evidence="3">
    <location>
        <position position="203"/>
    </location>
</feature>
<comment type="similarity">
    <text evidence="1">Belongs to the patatin family.</text>
</comment>
<keyword evidence="2 3" id="KW-0443">Lipid metabolism</keyword>
<dbReference type="SUPFAM" id="SSF52151">
    <property type="entry name" value="FabD/lysophospholipase-like"/>
    <property type="match status" value="1"/>
</dbReference>
<feature type="short sequence motif" description="GXGXXG" evidence="3">
    <location>
        <begin position="13"/>
        <end position="18"/>
    </location>
</feature>
<feature type="domain" description="PNPLA" evidence="4">
    <location>
        <begin position="9"/>
        <end position="216"/>
    </location>
</feature>
<keyword evidence="3" id="KW-0378">Hydrolase</keyword>
<reference evidence="5" key="1">
    <citation type="submission" date="2018-08" db="EMBL/GenBank/DDBJ databases">
        <authorList>
            <person name="Jin W."/>
            <person name="Wang H."/>
            <person name="Yang Y."/>
            <person name="Li M."/>
            <person name="Liu J."/>
        </authorList>
    </citation>
    <scope>NUCLEOTIDE SEQUENCE</scope>
    <source>
        <strain evidence="5">AESS21</strain>
    </source>
</reference>
<evidence type="ECO:0000259" key="4">
    <source>
        <dbReference type="PROSITE" id="PS51635"/>
    </source>
</evidence>